<evidence type="ECO:0000256" key="9">
    <source>
        <dbReference type="SAM" id="Phobius"/>
    </source>
</evidence>
<dbReference type="Pfam" id="PF02518">
    <property type="entry name" value="HATPase_c"/>
    <property type="match status" value="1"/>
</dbReference>
<gene>
    <name evidence="11" type="ORF">HGB44_01630</name>
</gene>
<dbReference type="InterPro" id="IPR003594">
    <property type="entry name" value="HATPase_dom"/>
</dbReference>
<dbReference type="InterPro" id="IPR011712">
    <property type="entry name" value="Sig_transdc_His_kin_sub3_dim/P"/>
</dbReference>
<evidence type="ECO:0000259" key="10">
    <source>
        <dbReference type="PROSITE" id="PS50109"/>
    </source>
</evidence>
<accession>A0A7X6M9D4</accession>
<proteinExistence type="predicted"/>
<feature type="domain" description="Histidine kinase" evidence="10">
    <location>
        <begin position="301"/>
        <end position="393"/>
    </location>
</feature>
<evidence type="ECO:0000313" key="12">
    <source>
        <dbReference type="Proteomes" id="UP000553209"/>
    </source>
</evidence>
<keyword evidence="7" id="KW-0067">ATP-binding</keyword>
<keyword evidence="9" id="KW-0812">Transmembrane</keyword>
<organism evidence="11 12">
    <name type="scientific">Nocardiopsis alborubida</name>
    <dbReference type="NCBI Taxonomy" id="146802"/>
    <lineage>
        <taxon>Bacteria</taxon>
        <taxon>Bacillati</taxon>
        <taxon>Actinomycetota</taxon>
        <taxon>Actinomycetes</taxon>
        <taxon>Streptosporangiales</taxon>
        <taxon>Nocardiopsidaceae</taxon>
        <taxon>Nocardiopsis</taxon>
    </lineage>
</organism>
<keyword evidence="4" id="KW-0808">Transferase</keyword>
<dbReference type="GO" id="GO:0016020">
    <property type="term" value="C:membrane"/>
    <property type="evidence" value="ECO:0007669"/>
    <property type="project" value="InterPro"/>
</dbReference>
<dbReference type="InterPro" id="IPR050482">
    <property type="entry name" value="Sensor_HK_TwoCompSys"/>
</dbReference>
<sequence>MFGRVRRWSRRHETLVDAIQAAPLLLLCLMASLNHADPDSYGGVPLPYLAVTLALVLPLALRRRYPLAVFALLALVGLLQLALGFGLVLADFAVLVAMYTVAAHRRFGWALAALATAEAGLVLMLASLPHADWGDWNVFVVYTFLIMLLWVTGLYTSVRRGYLVGLEERAEWLERERDARARAAIAEERARIARELHDVVAHNVSVMVVQADGAAFAIDSDPARAKGALETISETGRTALAEMRGVLGVLREDETGGEYAPRPGVEQLEQLFARVRGAGLPVECTVEGPVRPLTTGVDLAVYRVVQEALTNTLKHAGPGAGRVRVRLRYGDDTLEVRVLDDGRGTAASEAARPGRGHGLIGMRERVSVYGGSVRAGPCSGGGYEVVASLPLRPTTT</sequence>
<reference evidence="11 12" key="1">
    <citation type="submission" date="2020-04" db="EMBL/GenBank/DDBJ databases">
        <title>MicrobeNet Type strains.</title>
        <authorList>
            <person name="Nicholson A.C."/>
        </authorList>
    </citation>
    <scope>NUCLEOTIDE SEQUENCE [LARGE SCALE GENOMIC DNA]</scope>
    <source>
        <strain evidence="11 12">ATCC 23612</strain>
    </source>
</reference>
<keyword evidence="6 11" id="KW-0418">Kinase</keyword>
<dbReference type="AlphaFoldDB" id="A0A7X6M9D4"/>
<dbReference type="Pfam" id="PF07730">
    <property type="entry name" value="HisKA_3"/>
    <property type="match status" value="1"/>
</dbReference>
<evidence type="ECO:0000256" key="3">
    <source>
        <dbReference type="ARBA" id="ARBA00022553"/>
    </source>
</evidence>
<evidence type="ECO:0000256" key="1">
    <source>
        <dbReference type="ARBA" id="ARBA00000085"/>
    </source>
</evidence>
<dbReference type="SMART" id="SM00387">
    <property type="entry name" value="HATPase_c"/>
    <property type="match status" value="1"/>
</dbReference>
<dbReference type="CDD" id="cd16917">
    <property type="entry name" value="HATPase_UhpB-NarQ-NarX-like"/>
    <property type="match status" value="1"/>
</dbReference>
<keyword evidence="5" id="KW-0547">Nucleotide-binding</keyword>
<dbReference type="EMBL" id="JAAXPG010000001">
    <property type="protein sequence ID" value="NKY96379.1"/>
    <property type="molecule type" value="Genomic_DNA"/>
</dbReference>
<keyword evidence="12" id="KW-1185">Reference proteome</keyword>
<comment type="catalytic activity">
    <reaction evidence="1">
        <text>ATP + protein L-histidine = ADP + protein N-phospho-L-histidine.</text>
        <dbReference type="EC" id="2.7.13.3"/>
    </reaction>
</comment>
<dbReference type="InterPro" id="IPR036890">
    <property type="entry name" value="HATPase_C_sf"/>
</dbReference>
<dbReference type="InterPro" id="IPR055558">
    <property type="entry name" value="DUF7134"/>
</dbReference>
<dbReference type="Proteomes" id="UP000553209">
    <property type="component" value="Unassembled WGS sequence"/>
</dbReference>
<evidence type="ECO:0000256" key="5">
    <source>
        <dbReference type="ARBA" id="ARBA00022741"/>
    </source>
</evidence>
<evidence type="ECO:0000256" key="8">
    <source>
        <dbReference type="ARBA" id="ARBA00023012"/>
    </source>
</evidence>
<evidence type="ECO:0000256" key="7">
    <source>
        <dbReference type="ARBA" id="ARBA00022840"/>
    </source>
</evidence>
<feature type="transmembrane region" description="Helical" evidence="9">
    <location>
        <begin position="107"/>
        <end position="126"/>
    </location>
</feature>
<feature type="transmembrane region" description="Helical" evidence="9">
    <location>
        <begin position="68"/>
        <end position="101"/>
    </location>
</feature>
<name>A0A7X6M9D4_9ACTN</name>
<comment type="caution">
    <text evidence="11">The sequence shown here is derived from an EMBL/GenBank/DDBJ whole genome shotgun (WGS) entry which is preliminary data.</text>
</comment>
<dbReference type="PROSITE" id="PS50109">
    <property type="entry name" value="HIS_KIN"/>
    <property type="match status" value="1"/>
</dbReference>
<evidence type="ECO:0000256" key="4">
    <source>
        <dbReference type="ARBA" id="ARBA00022679"/>
    </source>
</evidence>
<evidence type="ECO:0000256" key="2">
    <source>
        <dbReference type="ARBA" id="ARBA00012438"/>
    </source>
</evidence>
<dbReference type="Gene3D" id="3.30.565.10">
    <property type="entry name" value="Histidine kinase-like ATPase, C-terminal domain"/>
    <property type="match status" value="1"/>
</dbReference>
<keyword evidence="8" id="KW-0902">Two-component regulatory system</keyword>
<dbReference type="PANTHER" id="PTHR24421">
    <property type="entry name" value="NITRATE/NITRITE SENSOR PROTEIN NARX-RELATED"/>
    <property type="match status" value="1"/>
</dbReference>
<dbReference type="Gene3D" id="1.20.5.1930">
    <property type="match status" value="1"/>
</dbReference>
<feature type="transmembrane region" description="Helical" evidence="9">
    <location>
        <begin position="138"/>
        <end position="158"/>
    </location>
</feature>
<keyword evidence="9" id="KW-0472">Membrane</keyword>
<dbReference type="EC" id="2.7.13.3" evidence="2"/>
<evidence type="ECO:0000256" key="6">
    <source>
        <dbReference type="ARBA" id="ARBA00022777"/>
    </source>
</evidence>
<dbReference type="GO" id="GO:0000155">
    <property type="term" value="F:phosphorelay sensor kinase activity"/>
    <property type="evidence" value="ECO:0007669"/>
    <property type="project" value="InterPro"/>
</dbReference>
<keyword evidence="3" id="KW-0597">Phosphoprotein</keyword>
<dbReference type="SUPFAM" id="SSF55874">
    <property type="entry name" value="ATPase domain of HSP90 chaperone/DNA topoisomerase II/histidine kinase"/>
    <property type="match status" value="1"/>
</dbReference>
<dbReference type="RefSeq" id="WP_061080703.1">
    <property type="nucleotide sequence ID" value="NZ_JAAXPG010000001.1"/>
</dbReference>
<keyword evidence="9" id="KW-1133">Transmembrane helix</keyword>
<dbReference type="PANTHER" id="PTHR24421:SF10">
    <property type="entry name" value="NITRATE_NITRITE SENSOR PROTEIN NARQ"/>
    <property type="match status" value="1"/>
</dbReference>
<evidence type="ECO:0000313" key="11">
    <source>
        <dbReference type="EMBL" id="NKY96379.1"/>
    </source>
</evidence>
<protein>
    <recommendedName>
        <fullName evidence="2">histidine kinase</fullName>
        <ecNumber evidence="2">2.7.13.3</ecNumber>
    </recommendedName>
</protein>
<dbReference type="Pfam" id="PF23539">
    <property type="entry name" value="DUF7134"/>
    <property type="match status" value="1"/>
</dbReference>
<dbReference type="InterPro" id="IPR005467">
    <property type="entry name" value="His_kinase_dom"/>
</dbReference>
<feature type="transmembrane region" description="Helical" evidence="9">
    <location>
        <begin position="46"/>
        <end position="61"/>
    </location>
</feature>
<dbReference type="GO" id="GO:0005524">
    <property type="term" value="F:ATP binding"/>
    <property type="evidence" value="ECO:0007669"/>
    <property type="project" value="UniProtKB-KW"/>
</dbReference>
<dbReference type="GO" id="GO:0046983">
    <property type="term" value="F:protein dimerization activity"/>
    <property type="evidence" value="ECO:0007669"/>
    <property type="project" value="InterPro"/>
</dbReference>